<sequence length="163" mass="18427">MPVVAQCKFSTAPSGTLTPSDLTGELAKIEDLHARGLCEGYLVLTNLRVTGRTRAWFVEGVRKRGPKAALILDGPWICTQIEKNWNLRRDVPRVYGLGDLSTILDERRMRQARALLTSLTRELETFVPPTRIEWRATRSRTTDSFCSWENRPVGSRRSPRCGA</sequence>
<evidence type="ECO:0000313" key="2">
    <source>
        <dbReference type="Proteomes" id="UP001501222"/>
    </source>
</evidence>
<dbReference type="RefSeq" id="WP_344836081.1">
    <property type="nucleotide sequence ID" value="NZ_BAABAA010000001.1"/>
</dbReference>
<keyword evidence="2" id="KW-1185">Reference proteome</keyword>
<evidence type="ECO:0000313" key="1">
    <source>
        <dbReference type="EMBL" id="GAA3537306.1"/>
    </source>
</evidence>
<reference evidence="2" key="1">
    <citation type="journal article" date="2019" name="Int. J. Syst. Evol. Microbiol.">
        <title>The Global Catalogue of Microorganisms (GCM) 10K type strain sequencing project: providing services to taxonomists for standard genome sequencing and annotation.</title>
        <authorList>
            <consortium name="The Broad Institute Genomics Platform"/>
            <consortium name="The Broad Institute Genome Sequencing Center for Infectious Disease"/>
            <person name="Wu L."/>
            <person name="Ma J."/>
        </authorList>
    </citation>
    <scope>NUCLEOTIDE SEQUENCE [LARGE SCALE GENOMIC DNA]</scope>
    <source>
        <strain evidence="2">JCM 16928</strain>
    </source>
</reference>
<evidence type="ECO:0008006" key="3">
    <source>
        <dbReference type="Google" id="ProtNLM"/>
    </source>
</evidence>
<organism evidence="1 2">
    <name type="scientific">Kribbella ginsengisoli</name>
    <dbReference type="NCBI Taxonomy" id="363865"/>
    <lineage>
        <taxon>Bacteria</taxon>
        <taxon>Bacillati</taxon>
        <taxon>Actinomycetota</taxon>
        <taxon>Actinomycetes</taxon>
        <taxon>Propionibacteriales</taxon>
        <taxon>Kribbellaceae</taxon>
        <taxon>Kribbella</taxon>
    </lineage>
</organism>
<dbReference type="Proteomes" id="UP001501222">
    <property type="component" value="Unassembled WGS sequence"/>
</dbReference>
<comment type="caution">
    <text evidence="1">The sequence shown here is derived from an EMBL/GenBank/DDBJ whole genome shotgun (WGS) entry which is preliminary data.</text>
</comment>
<protein>
    <recommendedName>
        <fullName evidence="3">Restriction endonuclease type IV Mrr domain-containing protein</fullName>
    </recommendedName>
</protein>
<gene>
    <name evidence="1" type="ORF">GCM10022235_00940</name>
</gene>
<dbReference type="EMBL" id="BAABAA010000001">
    <property type="protein sequence ID" value="GAA3537306.1"/>
    <property type="molecule type" value="Genomic_DNA"/>
</dbReference>
<accession>A0ABP6VKE2</accession>
<proteinExistence type="predicted"/>
<name>A0ABP6VKE2_9ACTN</name>